<dbReference type="PANTHER" id="PTHR39608">
    <property type="entry name" value="INTEGRAL MEMBRANE PROTEIN (AFU_ORTHOLOGUE AFUA_5G08640)"/>
    <property type="match status" value="1"/>
</dbReference>
<dbReference type="GO" id="GO:0016020">
    <property type="term" value="C:membrane"/>
    <property type="evidence" value="ECO:0007669"/>
    <property type="project" value="UniProtKB-SubCell"/>
</dbReference>
<evidence type="ECO:0000256" key="5">
    <source>
        <dbReference type="SAM" id="Phobius"/>
    </source>
</evidence>
<keyword evidence="3 5" id="KW-1133">Transmembrane helix</keyword>
<protein>
    <recommendedName>
        <fullName evidence="6">MARVEL domain-containing protein</fullName>
    </recommendedName>
</protein>
<keyword evidence="2 5" id="KW-0812">Transmembrane</keyword>
<dbReference type="PANTHER" id="PTHR39608:SF1">
    <property type="entry name" value="INTEGRAL MEMBRANE PROTEIN (AFU_ORTHOLOGUE AFUA_5G08640)"/>
    <property type="match status" value="1"/>
</dbReference>
<sequence length="165" mass="18592">MPVVSRLVSIVLRVAEIAFAAVVAGLIGYYLHQFRHVDAWPQARWIYTEVVAGLSMLLGLIWLIPFSSGFFSWPFDVIISLAWFAAFGLLVDAIHKLNCGSIWQWHFVGDHTTCGRWKAAEAFSFLSAIVWMASALVGLWFTFRVRGANADGYHGRRRFGRRSAV</sequence>
<dbReference type="InterPro" id="IPR008253">
    <property type="entry name" value="Marvel"/>
</dbReference>
<reference evidence="7 8" key="1">
    <citation type="journal article" date="2008" name="PLoS Genet.">
        <title>Genomic islands in the pathogenic filamentous fungus Aspergillus fumigatus.</title>
        <authorList>
            <person name="Fedorova N.D."/>
            <person name="Khaldi N."/>
            <person name="Joardar V.S."/>
            <person name="Maiti R."/>
            <person name="Amedeo P."/>
            <person name="Anderson M.J."/>
            <person name="Crabtree J."/>
            <person name="Silva J.C."/>
            <person name="Badger J.H."/>
            <person name="Albarraq A."/>
            <person name="Angiuoli S."/>
            <person name="Bussey H."/>
            <person name="Bowyer P."/>
            <person name="Cotty P.J."/>
            <person name="Dyer P.S."/>
            <person name="Egan A."/>
            <person name="Galens K."/>
            <person name="Fraser-Liggett C.M."/>
            <person name="Haas B.J."/>
            <person name="Inman J.M."/>
            <person name="Kent R."/>
            <person name="Lemieux S."/>
            <person name="Malavazi I."/>
            <person name="Orvis J."/>
            <person name="Roemer T."/>
            <person name="Ronning C.M."/>
            <person name="Sundaram J.P."/>
            <person name="Sutton G."/>
            <person name="Turner G."/>
            <person name="Venter J.C."/>
            <person name="White O.R."/>
            <person name="Whitty B.R."/>
            <person name="Youngman P."/>
            <person name="Wolfe K.H."/>
            <person name="Goldman G.H."/>
            <person name="Wortman J.R."/>
            <person name="Jiang B."/>
            <person name="Denning D.W."/>
            <person name="Nierman W.C."/>
        </authorList>
    </citation>
    <scope>NUCLEOTIDE SEQUENCE [LARGE SCALE GENOMIC DNA]</scope>
    <source>
        <strain evidence="8">ATCC 1007 / CBS 513.65 / DSM 816 / NCTC 3887 / NRRL 1</strain>
    </source>
</reference>
<dbReference type="Pfam" id="PF01284">
    <property type="entry name" value="MARVEL"/>
    <property type="match status" value="1"/>
</dbReference>
<proteinExistence type="predicted"/>
<keyword evidence="8" id="KW-1185">Reference proteome</keyword>
<dbReference type="KEGG" id="act:ACLA_011890"/>
<feature type="transmembrane region" description="Helical" evidence="5">
    <location>
        <begin position="70"/>
        <end position="91"/>
    </location>
</feature>
<feature type="domain" description="MARVEL" evidence="6">
    <location>
        <begin position="8"/>
        <end position="136"/>
    </location>
</feature>
<dbReference type="OrthoDB" id="4074965at2759"/>
<name>A1CAJ4_ASPCL</name>
<evidence type="ECO:0000256" key="4">
    <source>
        <dbReference type="ARBA" id="ARBA00023136"/>
    </source>
</evidence>
<organism evidence="7 8">
    <name type="scientific">Aspergillus clavatus (strain ATCC 1007 / CBS 513.65 / DSM 816 / NCTC 3887 / NRRL 1 / QM 1276 / 107)</name>
    <dbReference type="NCBI Taxonomy" id="344612"/>
    <lineage>
        <taxon>Eukaryota</taxon>
        <taxon>Fungi</taxon>
        <taxon>Dikarya</taxon>
        <taxon>Ascomycota</taxon>
        <taxon>Pezizomycotina</taxon>
        <taxon>Eurotiomycetes</taxon>
        <taxon>Eurotiomycetidae</taxon>
        <taxon>Eurotiales</taxon>
        <taxon>Aspergillaceae</taxon>
        <taxon>Aspergillus</taxon>
        <taxon>Aspergillus subgen. Fumigati</taxon>
    </lineage>
</organism>
<dbReference type="Proteomes" id="UP000006701">
    <property type="component" value="Unassembled WGS sequence"/>
</dbReference>
<gene>
    <name evidence="7" type="ORF">ACLA_011890</name>
</gene>
<evidence type="ECO:0000256" key="1">
    <source>
        <dbReference type="ARBA" id="ARBA00004141"/>
    </source>
</evidence>
<dbReference type="RefSeq" id="XP_001274188.1">
    <property type="nucleotide sequence ID" value="XM_001274187.1"/>
</dbReference>
<evidence type="ECO:0000313" key="8">
    <source>
        <dbReference type="Proteomes" id="UP000006701"/>
    </source>
</evidence>
<feature type="transmembrane region" description="Helical" evidence="5">
    <location>
        <begin position="43"/>
        <end position="64"/>
    </location>
</feature>
<dbReference type="EMBL" id="DS027049">
    <property type="protein sequence ID" value="EAW12762.1"/>
    <property type="molecule type" value="Genomic_DNA"/>
</dbReference>
<dbReference type="VEuPathDB" id="FungiDB:ACLA_011890"/>
<accession>A1CAJ4</accession>
<evidence type="ECO:0000256" key="3">
    <source>
        <dbReference type="ARBA" id="ARBA00022989"/>
    </source>
</evidence>
<dbReference type="eggNOG" id="ENOG502SSGF">
    <property type="taxonomic scope" value="Eukaryota"/>
</dbReference>
<comment type="subcellular location">
    <subcellularLocation>
        <location evidence="1">Membrane</location>
        <topology evidence="1">Multi-pass membrane protein</topology>
    </subcellularLocation>
</comment>
<evidence type="ECO:0000259" key="6">
    <source>
        <dbReference type="Pfam" id="PF01284"/>
    </source>
</evidence>
<dbReference type="AlphaFoldDB" id="A1CAJ4"/>
<dbReference type="GeneID" id="4706505"/>
<dbReference type="HOGENOM" id="CLU_079951_2_0_1"/>
<keyword evidence="4 5" id="KW-0472">Membrane</keyword>
<dbReference type="OMA" id="NCGSIWH"/>
<evidence type="ECO:0000256" key="2">
    <source>
        <dbReference type="ARBA" id="ARBA00022692"/>
    </source>
</evidence>
<evidence type="ECO:0000313" key="7">
    <source>
        <dbReference type="EMBL" id="EAW12762.1"/>
    </source>
</evidence>
<feature type="transmembrane region" description="Helical" evidence="5">
    <location>
        <begin position="122"/>
        <end position="143"/>
    </location>
</feature>
<feature type="transmembrane region" description="Helical" evidence="5">
    <location>
        <begin position="6"/>
        <end position="31"/>
    </location>
</feature>